<dbReference type="GO" id="GO:0000271">
    <property type="term" value="P:polysaccharide biosynthetic process"/>
    <property type="evidence" value="ECO:0007669"/>
    <property type="project" value="TreeGrafter"/>
</dbReference>
<comment type="caution">
    <text evidence="5">The sequence shown here is derived from an EMBL/GenBank/DDBJ whole genome shotgun (WGS) entry which is preliminary data.</text>
</comment>
<dbReference type="GO" id="GO:0008483">
    <property type="term" value="F:transaminase activity"/>
    <property type="evidence" value="ECO:0007669"/>
    <property type="project" value="TreeGrafter"/>
</dbReference>
<feature type="active site" description="Proton acceptor" evidence="2">
    <location>
        <position position="180"/>
    </location>
</feature>
<dbReference type="InterPro" id="IPR000653">
    <property type="entry name" value="DegT/StrS_aminotransferase"/>
</dbReference>
<sequence length="358" mass="40316">MIPWWKTSFGEEEISRITESFRNQNISQGKVTAEFEEKIAQYLGVKYVVATSSGSTALLLSLMAIGIRPGDEVIVPNRTWIATAHAPYLLGAKVILVDVEPDRPVLDISKVEERITPRTRAILPVHMNGRSVHMEQLNTIAKNHNLFVIEDAAQAIGSKNSSGYLGTQSDIGCFSLSVAKTIATGQGGFAVTNDQNLAYELKAIRTHGVENVKDPKAWIMPGFNFRFTDILASIGIEQLKRLPERLDYLKEIYQIYLEGLKETPISCIPVNIEAGEIPVYIEYLVNDRENFIQYLSKTEIDSRPFYPDLDRAPYLYQGEFDFPNSRKYGLKGIYLPSGPTQDKKDIYQVIEKIKKIYG</sequence>
<evidence type="ECO:0000256" key="2">
    <source>
        <dbReference type="PIRSR" id="PIRSR000390-1"/>
    </source>
</evidence>
<dbReference type="InterPro" id="IPR015422">
    <property type="entry name" value="PyrdxlP-dep_Trfase_small"/>
</dbReference>
<accession>M6JFQ0</accession>
<proteinExistence type="inferred from homology"/>
<dbReference type="Gene3D" id="3.90.1150.10">
    <property type="entry name" value="Aspartate Aminotransferase, domain 1"/>
    <property type="match status" value="1"/>
</dbReference>
<dbReference type="Proteomes" id="UP000012106">
    <property type="component" value="Unassembled WGS sequence"/>
</dbReference>
<dbReference type="RefSeq" id="WP_004472328.1">
    <property type="nucleotide sequence ID" value="NZ_AHMU02000065.1"/>
</dbReference>
<reference evidence="5 6" key="1">
    <citation type="submission" date="2013-01" db="EMBL/GenBank/DDBJ databases">
        <authorList>
            <person name="Harkins D.M."/>
            <person name="Durkin A.S."/>
            <person name="Brinkac L.M."/>
            <person name="Haft D.H."/>
            <person name="Selengut J.D."/>
            <person name="Sanka R."/>
            <person name="DePew J."/>
            <person name="Purushe J."/>
            <person name="Hartskeerl R.A."/>
            <person name="Ahmed A."/>
            <person name="van der Linden H."/>
            <person name="Goris M.G.A."/>
            <person name="Vinetz J.M."/>
            <person name="Sutton G.G."/>
            <person name="Nierman W.C."/>
            <person name="Fouts D.E."/>
        </authorList>
    </citation>
    <scope>NUCLEOTIDE SEQUENCE [LARGE SCALE GENOMIC DNA]</scope>
    <source>
        <strain evidence="5 6">MAVJ 401</strain>
    </source>
</reference>
<evidence type="ECO:0000256" key="3">
    <source>
        <dbReference type="PIRSR" id="PIRSR000390-2"/>
    </source>
</evidence>
<dbReference type="GO" id="GO:0030170">
    <property type="term" value="F:pyridoxal phosphate binding"/>
    <property type="evidence" value="ECO:0007669"/>
    <property type="project" value="TreeGrafter"/>
</dbReference>
<dbReference type="CDD" id="cd00616">
    <property type="entry name" value="AHBA_syn"/>
    <property type="match status" value="1"/>
</dbReference>
<dbReference type="EMBL" id="AHMU02000065">
    <property type="protein sequence ID" value="EMN20784.1"/>
    <property type="molecule type" value="Genomic_DNA"/>
</dbReference>
<evidence type="ECO:0000256" key="1">
    <source>
        <dbReference type="ARBA" id="ARBA00037999"/>
    </source>
</evidence>
<dbReference type="InterPro" id="IPR015424">
    <property type="entry name" value="PyrdxlP-dep_Trfase"/>
</dbReference>
<feature type="modified residue" description="N6-(pyridoxal phosphate)lysine" evidence="3">
    <location>
        <position position="180"/>
    </location>
</feature>
<dbReference type="Pfam" id="PF01041">
    <property type="entry name" value="DegT_DnrJ_EryC1"/>
    <property type="match status" value="1"/>
</dbReference>
<comment type="similarity">
    <text evidence="1 4">Belongs to the DegT/DnrJ/EryC1 family.</text>
</comment>
<dbReference type="SUPFAM" id="SSF53383">
    <property type="entry name" value="PLP-dependent transferases"/>
    <property type="match status" value="1"/>
</dbReference>
<protein>
    <submittedName>
        <fullName evidence="5">Putative spore coat polysaccharide biosynthesis protein SpsC</fullName>
    </submittedName>
</protein>
<dbReference type="AlphaFoldDB" id="M6JFQ0"/>
<evidence type="ECO:0000256" key="4">
    <source>
        <dbReference type="RuleBase" id="RU004508"/>
    </source>
</evidence>
<evidence type="ECO:0000313" key="6">
    <source>
        <dbReference type="Proteomes" id="UP000012106"/>
    </source>
</evidence>
<dbReference type="PIRSF" id="PIRSF000390">
    <property type="entry name" value="PLP_StrS"/>
    <property type="match status" value="1"/>
</dbReference>
<organism evidence="5 6">
    <name type="scientific">Leptospira santarosai serovar Arenal str. MAVJ 401</name>
    <dbReference type="NCBI Taxonomy" id="1049976"/>
    <lineage>
        <taxon>Bacteria</taxon>
        <taxon>Pseudomonadati</taxon>
        <taxon>Spirochaetota</taxon>
        <taxon>Spirochaetia</taxon>
        <taxon>Leptospirales</taxon>
        <taxon>Leptospiraceae</taxon>
        <taxon>Leptospira</taxon>
    </lineage>
</organism>
<evidence type="ECO:0000313" key="5">
    <source>
        <dbReference type="EMBL" id="EMN20784.1"/>
    </source>
</evidence>
<gene>
    <name evidence="5" type="ORF">LEP1GSC063_3082</name>
</gene>
<dbReference type="InterPro" id="IPR015421">
    <property type="entry name" value="PyrdxlP-dep_Trfase_major"/>
</dbReference>
<keyword evidence="3 4" id="KW-0663">Pyridoxal phosphate</keyword>
<dbReference type="PANTHER" id="PTHR30244:SF34">
    <property type="entry name" value="DTDP-4-AMINO-4,6-DIDEOXYGALACTOSE TRANSAMINASE"/>
    <property type="match status" value="1"/>
</dbReference>
<dbReference type="Gene3D" id="3.40.640.10">
    <property type="entry name" value="Type I PLP-dependent aspartate aminotransferase-like (Major domain)"/>
    <property type="match status" value="1"/>
</dbReference>
<name>M6JFQ0_9LEPT</name>
<dbReference type="PANTHER" id="PTHR30244">
    <property type="entry name" value="TRANSAMINASE"/>
    <property type="match status" value="1"/>
</dbReference>